<dbReference type="NCBIfam" id="NF002741">
    <property type="entry name" value="PRK02726.1"/>
    <property type="match status" value="1"/>
</dbReference>
<comment type="domain">
    <text evidence="8">The N-terminal domain determines nucleotide recognition and specific binding, while the C-terminal domain determines the specific binding to the target protein.</text>
</comment>
<feature type="domain" description="MobA-like NTP transferase" evidence="9">
    <location>
        <begin position="14"/>
        <end position="171"/>
    </location>
</feature>
<keyword evidence="2 8" id="KW-0808">Transferase</keyword>
<reference evidence="10" key="1">
    <citation type="submission" date="2020-10" db="EMBL/GenBank/DDBJ databases">
        <authorList>
            <person name="Castelo-Branco R."/>
            <person name="Eusebio N."/>
            <person name="Adriana R."/>
            <person name="Vieira A."/>
            <person name="Brugerolle De Fraissinette N."/>
            <person name="Rezende De Castro R."/>
            <person name="Schneider M.P."/>
            <person name="Vasconcelos V."/>
            <person name="Leao P.N."/>
        </authorList>
    </citation>
    <scope>NUCLEOTIDE SEQUENCE</scope>
    <source>
        <strain evidence="10">LEGE 07157</strain>
    </source>
</reference>
<evidence type="ECO:0000313" key="10">
    <source>
        <dbReference type="EMBL" id="MBE9119033.1"/>
    </source>
</evidence>
<dbReference type="Gene3D" id="3.90.550.10">
    <property type="entry name" value="Spore Coat Polysaccharide Biosynthesis Protein SpsA, Chain A"/>
    <property type="match status" value="1"/>
</dbReference>
<comment type="catalytic activity">
    <reaction evidence="8">
        <text>Mo-molybdopterin + GTP + H(+) = Mo-molybdopterin guanine dinucleotide + diphosphate</text>
        <dbReference type="Rhea" id="RHEA:34243"/>
        <dbReference type="ChEBI" id="CHEBI:15378"/>
        <dbReference type="ChEBI" id="CHEBI:33019"/>
        <dbReference type="ChEBI" id="CHEBI:37565"/>
        <dbReference type="ChEBI" id="CHEBI:71302"/>
        <dbReference type="ChEBI" id="CHEBI:71310"/>
        <dbReference type="EC" id="2.7.7.77"/>
    </reaction>
</comment>
<dbReference type="CDD" id="cd02503">
    <property type="entry name" value="MobA"/>
    <property type="match status" value="1"/>
</dbReference>
<dbReference type="Proteomes" id="UP000654482">
    <property type="component" value="Unassembled WGS sequence"/>
</dbReference>
<evidence type="ECO:0000259" key="9">
    <source>
        <dbReference type="Pfam" id="PF12804"/>
    </source>
</evidence>
<dbReference type="PANTHER" id="PTHR19136">
    <property type="entry name" value="MOLYBDENUM COFACTOR GUANYLYLTRANSFERASE"/>
    <property type="match status" value="1"/>
</dbReference>
<dbReference type="GO" id="GO:0061603">
    <property type="term" value="F:molybdenum cofactor guanylyltransferase activity"/>
    <property type="evidence" value="ECO:0007669"/>
    <property type="project" value="UniProtKB-EC"/>
</dbReference>
<protein>
    <recommendedName>
        <fullName evidence="8">Probable molybdenum cofactor guanylyltransferase</fullName>
        <shortName evidence="8">MoCo guanylyltransferase</shortName>
        <ecNumber evidence="8">2.7.7.77</ecNumber>
    </recommendedName>
    <alternativeName>
        <fullName evidence="8">GTP:molybdopterin guanylyltransferase</fullName>
    </alternativeName>
    <alternativeName>
        <fullName evidence="8">Mo-MPT guanylyltransferase</fullName>
    </alternativeName>
    <alternativeName>
        <fullName evidence="8">Molybdopterin guanylyltransferase</fullName>
    </alternativeName>
    <alternativeName>
        <fullName evidence="8">Molybdopterin-guanine dinucleotide synthase</fullName>
        <shortName evidence="8">MGD synthase</shortName>
    </alternativeName>
</protein>
<evidence type="ECO:0000256" key="6">
    <source>
        <dbReference type="ARBA" id="ARBA00023134"/>
    </source>
</evidence>
<dbReference type="EMBL" id="JADEWZ010000075">
    <property type="protein sequence ID" value="MBE9119033.1"/>
    <property type="molecule type" value="Genomic_DNA"/>
</dbReference>
<proteinExistence type="inferred from homology"/>
<keyword evidence="6 8" id="KW-0342">GTP-binding</keyword>
<dbReference type="GO" id="GO:0005737">
    <property type="term" value="C:cytoplasm"/>
    <property type="evidence" value="ECO:0007669"/>
    <property type="project" value="UniProtKB-SubCell"/>
</dbReference>
<dbReference type="Pfam" id="PF12804">
    <property type="entry name" value="NTP_transf_3"/>
    <property type="match status" value="1"/>
</dbReference>
<feature type="binding site" evidence="8">
    <location>
        <begin position="17"/>
        <end position="19"/>
    </location>
    <ligand>
        <name>GTP</name>
        <dbReference type="ChEBI" id="CHEBI:37565"/>
    </ligand>
</feature>
<organism evidence="10 11">
    <name type="scientific">Lusitaniella coriacea LEGE 07157</name>
    <dbReference type="NCBI Taxonomy" id="945747"/>
    <lineage>
        <taxon>Bacteria</taxon>
        <taxon>Bacillati</taxon>
        <taxon>Cyanobacteriota</taxon>
        <taxon>Cyanophyceae</taxon>
        <taxon>Spirulinales</taxon>
        <taxon>Lusitaniellaceae</taxon>
        <taxon>Lusitaniella</taxon>
    </lineage>
</organism>
<name>A0A8J7E0S4_9CYAN</name>
<feature type="binding site" evidence="8">
    <location>
        <position position="107"/>
    </location>
    <ligand>
        <name>Mg(2+)</name>
        <dbReference type="ChEBI" id="CHEBI:18420"/>
    </ligand>
</feature>
<dbReference type="HAMAP" id="MF_00316">
    <property type="entry name" value="MobA"/>
    <property type="match status" value="1"/>
</dbReference>
<dbReference type="SUPFAM" id="SSF53448">
    <property type="entry name" value="Nucleotide-diphospho-sugar transferases"/>
    <property type="match status" value="1"/>
</dbReference>
<dbReference type="InterPro" id="IPR025877">
    <property type="entry name" value="MobA-like_NTP_Trfase"/>
</dbReference>
<dbReference type="InterPro" id="IPR029044">
    <property type="entry name" value="Nucleotide-diphossugar_trans"/>
</dbReference>
<dbReference type="GO" id="GO:0005525">
    <property type="term" value="F:GTP binding"/>
    <property type="evidence" value="ECO:0007669"/>
    <property type="project" value="UniProtKB-UniRule"/>
</dbReference>
<evidence type="ECO:0000256" key="5">
    <source>
        <dbReference type="ARBA" id="ARBA00022842"/>
    </source>
</evidence>
<comment type="function">
    <text evidence="8">Transfers a GMP moiety from GTP to Mo-molybdopterin (Mo-MPT) cofactor (Moco or molybdenum cofactor) to form Mo-molybdopterin guanine dinucleotide (Mo-MGD) cofactor.</text>
</comment>
<keyword evidence="10" id="KW-0548">Nucleotidyltransferase</keyword>
<feature type="binding site" evidence="8">
    <location>
        <position position="29"/>
    </location>
    <ligand>
        <name>GTP</name>
        <dbReference type="ChEBI" id="CHEBI:37565"/>
    </ligand>
</feature>
<keyword evidence="7 8" id="KW-0501">Molybdenum cofactor biosynthesis</keyword>
<gene>
    <name evidence="8" type="primary">mobA</name>
    <name evidence="10" type="ORF">IQ249_24390</name>
</gene>
<dbReference type="AlphaFoldDB" id="A0A8J7E0S4"/>
<keyword evidence="5 8" id="KW-0460">Magnesium</keyword>
<dbReference type="RefSeq" id="WP_194032126.1">
    <property type="nucleotide sequence ID" value="NZ_JADEWZ010000075.1"/>
</dbReference>
<comment type="caution">
    <text evidence="10">The sequence shown here is derived from an EMBL/GenBank/DDBJ whole genome shotgun (WGS) entry which is preliminary data.</text>
</comment>
<keyword evidence="3 8" id="KW-0479">Metal-binding</keyword>
<evidence type="ECO:0000256" key="7">
    <source>
        <dbReference type="ARBA" id="ARBA00023150"/>
    </source>
</evidence>
<comment type="similarity">
    <text evidence="8">Belongs to the MobA family.</text>
</comment>
<accession>A0A8J7E0S4</accession>
<comment type="subcellular location">
    <subcellularLocation>
        <location evidence="8">Cytoplasm</location>
    </subcellularLocation>
</comment>
<evidence type="ECO:0000313" key="11">
    <source>
        <dbReference type="Proteomes" id="UP000654482"/>
    </source>
</evidence>
<comment type="caution">
    <text evidence="8">Lacks conserved residue(s) required for the propagation of feature annotation.</text>
</comment>
<evidence type="ECO:0000256" key="1">
    <source>
        <dbReference type="ARBA" id="ARBA00022490"/>
    </source>
</evidence>
<keyword evidence="4 8" id="KW-0547">Nucleotide-binding</keyword>
<keyword evidence="1 8" id="KW-0963">Cytoplasm</keyword>
<feature type="binding site" evidence="8">
    <location>
        <position position="107"/>
    </location>
    <ligand>
        <name>GTP</name>
        <dbReference type="ChEBI" id="CHEBI:37565"/>
    </ligand>
</feature>
<keyword evidence="11" id="KW-1185">Reference proteome</keyword>
<evidence type="ECO:0000256" key="8">
    <source>
        <dbReference type="HAMAP-Rule" id="MF_00316"/>
    </source>
</evidence>
<evidence type="ECO:0000256" key="2">
    <source>
        <dbReference type="ARBA" id="ARBA00022679"/>
    </source>
</evidence>
<sequence length="203" mass="22686">MTNRASSQTNTLIALILAGGQSSRMGEDKASMLWDGIPLLQRVCNAATCCDSIYILTPWRDRYRPILNSQCTFLDESNPGQGALMAFAQGLEQIAQNSDWILLLACDLPQLDSKGLQRWIEQLNDVPPDTLAAVPFHNEFWEPLCGFYRPGVRENLQAFIEGGGRSFQKWLSNLPAQPLTVSEEQRSMLLNCNSPQDLPQMPD</sequence>
<dbReference type="GO" id="GO:0006777">
    <property type="term" value="P:Mo-molybdopterin cofactor biosynthetic process"/>
    <property type="evidence" value="ECO:0007669"/>
    <property type="project" value="UniProtKB-KW"/>
</dbReference>
<dbReference type="EC" id="2.7.7.77" evidence="8"/>
<evidence type="ECO:0000256" key="4">
    <source>
        <dbReference type="ARBA" id="ARBA00022741"/>
    </source>
</evidence>
<dbReference type="InterPro" id="IPR013482">
    <property type="entry name" value="Molybde_CF_guanTrfase"/>
</dbReference>
<dbReference type="PANTHER" id="PTHR19136:SF81">
    <property type="entry name" value="MOLYBDENUM COFACTOR GUANYLYLTRANSFERASE"/>
    <property type="match status" value="1"/>
</dbReference>
<evidence type="ECO:0000256" key="3">
    <source>
        <dbReference type="ARBA" id="ARBA00022723"/>
    </source>
</evidence>
<dbReference type="GO" id="GO:0046872">
    <property type="term" value="F:metal ion binding"/>
    <property type="evidence" value="ECO:0007669"/>
    <property type="project" value="UniProtKB-KW"/>
</dbReference>
<comment type="cofactor">
    <cofactor evidence="8">
        <name>Mg(2+)</name>
        <dbReference type="ChEBI" id="CHEBI:18420"/>
    </cofactor>
</comment>